<evidence type="ECO:0000256" key="2">
    <source>
        <dbReference type="ARBA" id="ARBA00022448"/>
    </source>
</evidence>
<evidence type="ECO:0000259" key="16">
    <source>
        <dbReference type="Pfam" id="PF07715"/>
    </source>
</evidence>
<feature type="domain" description="TonB-dependent receptor plug" evidence="16">
    <location>
        <begin position="78"/>
        <end position="186"/>
    </location>
</feature>
<organism evidence="17 18">
    <name type="scientific">Sphingomonas sabuli</name>
    <dbReference type="NCBI Taxonomy" id="2764186"/>
    <lineage>
        <taxon>Bacteria</taxon>
        <taxon>Pseudomonadati</taxon>
        <taxon>Pseudomonadota</taxon>
        <taxon>Alphaproteobacteria</taxon>
        <taxon>Sphingomonadales</taxon>
        <taxon>Sphingomonadaceae</taxon>
        <taxon>Sphingomonas</taxon>
    </lineage>
</organism>
<keyword evidence="2 11" id="KW-0813">Transport</keyword>
<dbReference type="Pfam" id="PF07715">
    <property type="entry name" value="Plug"/>
    <property type="match status" value="1"/>
</dbReference>
<dbReference type="GO" id="GO:0006826">
    <property type="term" value="P:iron ion transport"/>
    <property type="evidence" value="ECO:0007669"/>
    <property type="project" value="UniProtKB-KW"/>
</dbReference>
<feature type="compositionally biased region" description="Pro residues" evidence="13">
    <location>
        <begin position="1029"/>
        <end position="1045"/>
    </location>
</feature>
<evidence type="ECO:0000313" key="18">
    <source>
        <dbReference type="Proteomes" id="UP000515861"/>
    </source>
</evidence>
<dbReference type="GO" id="GO:0009279">
    <property type="term" value="C:cell outer membrane"/>
    <property type="evidence" value="ECO:0007669"/>
    <property type="project" value="UniProtKB-SubCell"/>
</dbReference>
<dbReference type="PROSITE" id="PS52016">
    <property type="entry name" value="TONB_DEPENDENT_REC_3"/>
    <property type="match status" value="1"/>
</dbReference>
<dbReference type="EMBL" id="CP060697">
    <property type="protein sequence ID" value="QNM84022.1"/>
    <property type="molecule type" value="Genomic_DNA"/>
</dbReference>
<sequence length="1045" mass="110166">MRKSVWLLSAALFAIPVPAFAQQADPGQPTNPVGPAGEEEIDQANTAGQGAVANTDLSEQPVDTSDIVVTATRRNQALSDVPLAVSAVTAENLQLSGATDIRQLNQLSPSLLVSSTTSEGGAAVARIRGIGTVGDNPGLEGSVGVFIDGVYRSRAGMGLTELGPLERIEVLRGPQGTLFGRNTSAGLISVITAQPRFTPEVSGAISVGNYNLRRLEGSVTGPVADSVAARIDGVWMKRDGFLDDVISGRDVNDRNRWLLRGQLLFEPTDDLSVRIIADYTKRREECCGATYLPARDFAAGGSQPSTIAAIERALGAVINDDTYGRDISISPGRNFDSDVDDYGLSGELNYDFGGAKLTSITAYRVNKYVRGMDADFNNLDILYRDSDGGSYNKFNTFTQELRLNGEAFGGKLDWLVGGYYANEKLRVEDNLSYGNDYGRYSNCLVAANFASSPLIGPAILAPGASPTCFNPAVATGVRNALVGQYLAALGAGQFNTAAALGGQITALGAFAGLDNTNLGPGLPSANFGSFPFGTSGFSNLAVALGGPAFVGSSLNGAALNDSYRQQSNNWSVFTHNIFEIVPGLDFTIGARYTHERKTLDATLLDNNVLCTVLSGSSLQQLPCVIAAAPGGSFGIDDSRTESKLSGTAVLSYKVTPDLLTYISYSRGYKAGGFNLDRSALFRATTVPTTVPATSPTTPLSNPPLSGSGAICVSPLQAGCQGMVASGENLQFKPETNDAIELGAKYNGPGIDVNVAVFNQLFRNFQLNTFNGLNFIVENINACSEDLGGADTDASSLTGACSGKTRAGVRSRGFEIEAFTRPMRYFDLNAGVTYANTKYRDDLVGADGKPLNDYLFQLPGRRISNSSLWTLTGAMAWSPPIGSSGLSALFYVDARHQTGLNTGSDLDIEKYQGGFTVVNGRVGIRGPNNAWSVELWAQNLFNEDYTQVAFDAPIQGSGTQRGVEAGFYPRATQLFGAFLGEPRTFGLTLRAKWSPAPAAPVYVAPPPPPPAPATQTCPDGSVILATEVCPAPPPPPPPPPPAPERG</sequence>
<dbReference type="InterPro" id="IPR000531">
    <property type="entry name" value="Beta-barrel_TonB"/>
</dbReference>
<dbReference type="InterPro" id="IPR012910">
    <property type="entry name" value="Plug_dom"/>
</dbReference>
<dbReference type="InterPro" id="IPR039426">
    <property type="entry name" value="TonB-dep_rcpt-like"/>
</dbReference>
<evidence type="ECO:0000256" key="12">
    <source>
        <dbReference type="RuleBase" id="RU003357"/>
    </source>
</evidence>
<keyword evidence="10 11" id="KW-0998">Cell outer membrane</keyword>
<accession>A0A7G9L5X3</accession>
<proteinExistence type="inferred from homology"/>
<comment type="subcellular location">
    <subcellularLocation>
        <location evidence="1 11">Cell outer membrane</location>
        <topology evidence="1 11">Multi-pass membrane protein</topology>
    </subcellularLocation>
</comment>
<dbReference type="Pfam" id="PF00593">
    <property type="entry name" value="TonB_dep_Rec_b-barrel"/>
    <property type="match status" value="1"/>
</dbReference>
<comment type="similarity">
    <text evidence="11 12">Belongs to the TonB-dependent receptor family.</text>
</comment>
<evidence type="ECO:0000259" key="15">
    <source>
        <dbReference type="Pfam" id="PF00593"/>
    </source>
</evidence>
<keyword evidence="7" id="KW-0406">Ion transport</keyword>
<feature type="signal peptide" evidence="14">
    <location>
        <begin position="1"/>
        <end position="21"/>
    </location>
</feature>
<keyword evidence="8 12" id="KW-0798">TonB box</keyword>
<protein>
    <submittedName>
        <fullName evidence="17">TonB-dependent receptor</fullName>
    </submittedName>
</protein>
<evidence type="ECO:0000256" key="1">
    <source>
        <dbReference type="ARBA" id="ARBA00004571"/>
    </source>
</evidence>
<feature type="chain" id="PRO_5028874574" evidence="14">
    <location>
        <begin position="22"/>
        <end position="1045"/>
    </location>
</feature>
<dbReference type="KEGG" id="ssau:H8M03_06645"/>
<gene>
    <name evidence="17" type="ORF">H8M03_06645</name>
</gene>
<dbReference type="PANTHER" id="PTHR32552:SF81">
    <property type="entry name" value="TONB-DEPENDENT OUTER MEMBRANE RECEPTOR"/>
    <property type="match status" value="1"/>
</dbReference>
<keyword evidence="9 11" id="KW-0472">Membrane</keyword>
<feature type="domain" description="TonB-dependent receptor-like beta-barrel" evidence="15">
    <location>
        <begin position="548"/>
        <end position="939"/>
    </location>
</feature>
<dbReference type="InterPro" id="IPR036942">
    <property type="entry name" value="Beta-barrel_TonB_sf"/>
</dbReference>
<dbReference type="SUPFAM" id="SSF56935">
    <property type="entry name" value="Porins"/>
    <property type="match status" value="1"/>
</dbReference>
<evidence type="ECO:0000256" key="9">
    <source>
        <dbReference type="ARBA" id="ARBA00023136"/>
    </source>
</evidence>
<dbReference type="PANTHER" id="PTHR32552">
    <property type="entry name" value="FERRICHROME IRON RECEPTOR-RELATED"/>
    <property type="match status" value="1"/>
</dbReference>
<evidence type="ECO:0000256" key="10">
    <source>
        <dbReference type="ARBA" id="ARBA00023237"/>
    </source>
</evidence>
<evidence type="ECO:0000256" key="11">
    <source>
        <dbReference type="PROSITE-ProRule" id="PRU01360"/>
    </source>
</evidence>
<keyword evidence="14" id="KW-0732">Signal</keyword>
<evidence type="ECO:0000256" key="8">
    <source>
        <dbReference type="ARBA" id="ARBA00023077"/>
    </source>
</evidence>
<feature type="region of interest" description="Disordered" evidence="13">
    <location>
        <begin position="1024"/>
        <end position="1045"/>
    </location>
</feature>
<keyword evidence="6" id="KW-0408">Iron</keyword>
<keyword evidence="5 11" id="KW-0812">Transmembrane</keyword>
<evidence type="ECO:0000256" key="14">
    <source>
        <dbReference type="SAM" id="SignalP"/>
    </source>
</evidence>
<dbReference type="AlphaFoldDB" id="A0A7G9L5X3"/>
<dbReference type="Proteomes" id="UP000515861">
    <property type="component" value="Chromosome"/>
</dbReference>
<keyword evidence="3 11" id="KW-1134">Transmembrane beta strand</keyword>
<name>A0A7G9L5X3_9SPHN</name>
<reference evidence="17 18" key="1">
    <citation type="submission" date="2020-08" db="EMBL/GenBank/DDBJ databases">
        <title>Sphingomonas sp. sand1-3 16S ribosomal RNA gene Genome sequencing and assembly.</title>
        <authorList>
            <person name="Kang M."/>
        </authorList>
    </citation>
    <scope>NUCLEOTIDE SEQUENCE [LARGE SCALE GENOMIC DNA]</scope>
    <source>
        <strain evidence="18">sand1-3</strain>
    </source>
</reference>
<keyword evidence="4" id="KW-0410">Iron transport</keyword>
<evidence type="ECO:0000256" key="7">
    <source>
        <dbReference type="ARBA" id="ARBA00023065"/>
    </source>
</evidence>
<evidence type="ECO:0000256" key="5">
    <source>
        <dbReference type="ARBA" id="ARBA00022692"/>
    </source>
</evidence>
<dbReference type="Gene3D" id="2.40.170.20">
    <property type="entry name" value="TonB-dependent receptor, beta-barrel domain"/>
    <property type="match status" value="2"/>
</dbReference>
<keyword evidence="17" id="KW-0675">Receptor</keyword>
<evidence type="ECO:0000313" key="17">
    <source>
        <dbReference type="EMBL" id="QNM84022.1"/>
    </source>
</evidence>
<evidence type="ECO:0000256" key="13">
    <source>
        <dbReference type="SAM" id="MobiDB-lite"/>
    </source>
</evidence>
<evidence type="ECO:0000256" key="3">
    <source>
        <dbReference type="ARBA" id="ARBA00022452"/>
    </source>
</evidence>
<evidence type="ECO:0000256" key="6">
    <source>
        <dbReference type="ARBA" id="ARBA00023004"/>
    </source>
</evidence>
<evidence type="ECO:0000256" key="4">
    <source>
        <dbReference type="ARBA" id="ARBA00022496"/>
    </source>
</evidence>
<keyword evidence="18" id="KW-1185">Reference proteome</keyword>